<organism evidence="2 3">
    <name type="scientific">Azospirillum argentinense</name>
    <dbReference type="NCBI Taxonomy" id="2970906"/>
    <lineage>
        <taxon>Bacteria</taxon>
        <taxon>Pseudomonadati</taxon>
        <taxon>Pseudomonadota</taxon>
        <taxon>Alphaproteobacteria</taxon>
        <taxon>Rhodospirillales</taxon>
        <taxon>Azospirillaceae</taxon>
        <taxon>Azospirillum</taxon>
    </lineage>
</organism>
<dbReference type="EMBL" id="VEWN01000005">
    <property type="protein sequence ID" value="KAA1056008.1"/>
    <property type="molecule type" value="Genomic_DNA"/>
</dbReference>
<dbReference type="OrthoDB" id="5951953at2"/>
<dbReference type="Proteomes" id="UP000325333">
    <property type="component" value="Unassembled WGS sequence"/>
</dbReference>
<evidence type="ECO:0008006" key="4">
    <source>
        <dbReference type="Google" id="ProtNLM"/>
    </source>
</evidence>
<feature type="signal peptide" evidence="1">
    <location>
        <begin position="1"/>
        <end position="23"/>
    </location>
</feature>
<proteinExistence type="predicted"/>
<name>A0A5B0KX73_9PROT</name>
<sequence>MIAGKIRAALLAMGTLLLLNACASTHMRDVPEPIAATKPAENSATLVLMRPSFFGGAIQSSVYDITTGNSEFIGIVSAGKKIAYEAPAGKRRLMVVGESADFMDADFAADQIYYARVVPRLGVWKARFSLEPVPASSSELESDLKSCTWVDNTPASHDWARANIQSVDAKKAEYLEDWEKGSDKPFIARDAGQKARP</sequence>
<dbReference type="RefSeq" id="WP_144243606.1">
    <property type="nucleotide sequence ID" value="NZ_CP007794.1"/>
</dbReference>
<evidence type="ECO:0000313" key="3">
    <source>
        <dbReference type="Proteomes" id="UP000325333"/>
    </source>
</evidence>
<reference evidence="2 3" key="1">
    <citation type="submission" date="2019-07" db="EMBL/GenBank/DDBJ databases">
        <title>Genome sequencing of the stress-tolerant strain Azospirillum brasilense Az19.</title>
        <authorList>
            <person name="Maroniche G.A."/>
            <person name="Garcia J.E."/>
            <person name="Pagnussat L."/>
            <person name="Amenta M."/>
            <person name="Creus C.M."/>
        </authorList>
    </citation>
    <scope>NUCLEOTIDE SEQUENCE [LARGE SCALE GENOMIC DNA]</scope>
    <source>
        <strain evidence="2 3">Az19</strain>
    </source>
</reference>
<evidence type="ECO:0000313" key="2">
    <source>
        <dbReference type="EMBL" id="KAA1056008.1"/>
    </source>
</evidence>
<evidence type="ECO:0000256" key="1">
    <source>
        <dbReference type="SAM" id="SignalP"/>
    </source>
</evidence>
<comment type="caution">
    <text evidence="2">The sequence shown here is derived from an EMBL/GenBank/DDBJ whole genome shotgun (WGS) entry which is preliminary data.</text>
</comment>
<keyword evidence="1" id="KW-0732">Signal</keyword>
<dbReference type="AlphaFoldDB" id="A0A5B0KX73"/>
<feature type="chain" id="PRO_5023042208" description="DUF2846 domain-containing protein" evidence="1">
    <location>
        <begin position="24"/>
        <end position="197"/>
    </location>
</feature>
<gene>
    <name evidence="2" type="ORF">FH063_004983</name>
</gene>
<protein>
    <recommendedName>
        <fullName evidence="4">DUF2846 domain-containing protein</fullName>
    </recommendedName>
</protein>
<accession>A0A5B0KX73</accession>